<reference evidence="1" key="1">
    <citation type="journal article" date="2012" name="PLoS ONE">
        <title>Gene sets for utilization of primary and secondary nutrition supplies in the distal gut of endangered iberian lynx.</title>
        <authorList>
            <person name="Alcaide M."/>
            <person name="Messina E."/>
            <person name="Richter M."/>
            <person name="Bargiela R."/>
            <person name="Peplies J."/>
            <person name="Huws S.A."/>
            <person name="Newbold C.J."/>
            <person name="Golyshin P.N."/>
            <person name="Simon M.A."/>
            <person name="Lopez G."/>
            <person name="Yakimov M.M."/>
            <person name="Ferrer M."/>
        </authorList>
    </citation>
    <scope>NUCLEOTIDE SEQUENCE</scope>
</reference>
<name>J9G8A6_9ZZZZ</name>
<protein>
    <submittedName>
        <fullName evidence="1">Uncharacterized protein</fullName>
    </submittedName>
</protein>
<evidence type="ECO:0000313" key="1">
    <source>
        <dbReference type="EMBL" id="EJW98017.1"/>
    </source>
</evidence>
<dbReference type="EMBL" id="AMCI01004472">
    <property type="protein sequence ID" value="EJW98017.1"/>
    <property type="molecule type" value="Genomic_DNA"/>
</dbReference>
<accession>J9G8A6</accession>
<dbReference type="AlphaFoldDB" id="J9G8A6"/>
<gene>
    <name evidence="1" type="ORF">EVA_13875</name>
</gene>
<sequence length="37" mass="4147">MGKQAVAIGYLERFVADYERESGNISIPEITEKMGSR</sequence>
<comment type="caution">
    <text evidence="1">The sequence shown here is derived from an EMBL/GenBank/DDBJ whole genome shotgun (WGS) entry which is preliminary data.</text>
</comment>
<proteinExistence type="predicted"/>
<organism evidence="1">
    <name type="scientific">gut metagenome</name>
    <dbReference type="NCBI Taxonomy" id="749906"/>
    <lineage>
        <taxon>unclassified sequences</taxon>
        <taxon>metagenomes</taxon>
        <taxon>organismal metagenomes</taxon>
    </lineage>
</organism>